<evidence type="ECO:0008006" key="3">
    <source>
        <dbReference type="Google" id="ProtNLM"/>
    </source>
</evidence>
<proteinExistence type="predicted"/>
<dbReference type="Pfam" id="PF09844">
    <property type="entry name" value="DUF2071"/>
    <property type="match status" value="1"/>
</dbReference>
<dbReference type="STRING" id="204669.Acid345_4491"/>
<dbReference type="eggNOG" id="COG3361">
    <property type="taxonomic scope" value="Bacteria"/>
</dbReference>
<evidence type="ECO:0000313" key="2">
    <source>
        <dbReference type="Proteomes" id="UP000002432"/>
    </source>
</evidence>
<dbReference type="PANTHER" id="PTHR39186:SF1">
    <property type="entry name" value="DUF2071 DOMAIN-CONTAINING PROTEIN"/>
    <property type="match status" value="1"/>
</dbReference>
<evidence type="ECO:0000313" key="1">
    <source>
        <dbReference type="EMBL" id="ABF43491.1"/>
    </source>
</evidence>
<dbReference type="InterPro" id="IPR023375">
    <property type="entry name" value="ADC_dom_sf"/>
</dbReference>
<reference evidence="1 2" key="1">
    <citation type="journal article" date="2009" name="Appl. Environ. Microbiol.">
        <title>Three genomes from the phylum Acidobacteria provide insight into the lifestyles of these microorganisms in soils.</title>
        <authorList>
            <person name="Ward N.L."/>
            <person name="Challacombe J.F."/>
            <person name="Janssen P.H."/>
            <person name="Henrissat B."/>
            <person name="Coutinho P.M."/>
            <person name="Wu M."/>
            <person name="Xie G."/>
            <person name="Haft D.H."/>
            <person name="Sait M."/>
            <person name="Badger J."/>
            <person name="Barabote R.D."/>
            <person name="Bradley B."/>
            <person name="Brettin T.S."/>
            <person name="Brinkac L.M."/>
            <person name="Bruce D."/>
            <person name="Creasy T."/>
            <person name="Daugherty S.C."/>
            <person name="Davidsen T.M."/>
            <person name="DeBoy R.T."/>
            <person name="Detter J.C."/>
            <person name="Dodson R.J."/>
            <person name="Durkin A.S."/>
            <person name="Ganapathy A."/>
            <person name="Gwinn-Giglio M."/>
            <person name="Han C.S."/>
            <person name="Khouri H."/>
            <person name="Kiss H."/>
            <person name="Kothari S.P."/>
            <person name="Madupu R."/>
            <person name="Nelson K.E."/>
            <person name="Nelson W.C."/>
            <person name="Paulsen I."/>
            <person name="Penn K."/>
            <person name="Ren Q."/>
            <person name="Rosovitz M.J."/>
            <person name="Selengut J.D."/>
            <person name="Shrivastava S."/>
            <person name="Sullivan S.A."/>
            <person name="Tapia R."/>
            <person name="Thompson L.S."/>
            <person name="Watkins K.L."/>
            <person name="Yang Q."/>
            <person name="Yu C."/>
            <person name="Zafar N."/>
            <person name="Zhou L."/>
            <person name="Kuske C.R."/>
        </authorList>
    </citation>
    <scope>NUCLEOTIDE SEQUENCE [LARGE SCALE GENOMIC DNA]</scope>
    <source>
        <strain evidence="1 2">Ellin345</strain>
    </source>
</reference>
<gene>
    <name evidence="1" type="ordered locus">Acid345_4491</name>
</gene>
<organism evidence="1 2">
    <name type="scientific">Koribacter versatilis (strain Ellin345)</name>
    <dbReference type="NCBI Taxonomy" id="204669"/>
    <lineage>
        <taxon>Bacteria</taxon>
        <taxon>Pseudomonadati</taxon>
        <taxon>Acidobacteriota</taxon>
        <taxon>Terriglobia</taxon>
        <taxon>Terriglobales</taxon>
        <taxon>Candidatus Korobacteraceae</taxon>
        <taxon>Candidatus Korobacter</taxon>
    </lineage>
</organism>
<protein>
    <recommendedName>
        <fullName evidence="3">DUF2071 domain-containing protein</fullName>
    </recommendedName>
</protein>
<dbReference type="OrthoDB" id="150993at2"/>
<accession>Q1II09</accession>
<dbReference type="SUPFAM" id="SSF160104">
    <property type="entry name" value="Acetoacetate decarboxylase-like"/>
    <property type="match status" value="1"/>
</dbReference>
<keyword evidence="2" id="KW-1185">Reference proteome</keyword>
<name>Q1II09_KORVE</name>
<dbReference type="InterPro" id="IPR018644">
    <property type="entry name" value="DUF2071"/>
</dbReference>
<dbReference type="KEGG" id="aba:Acid345_4491"/>
<dbReference type="AlphaFoldDB" id="Q1II09"/>
<dbReference type="EMBL" id="CP000360">
    <property type="protein sequence ID" value="ABF43491.1"/>
    <property type="molecule type" value="Genomic_DNA"/>
</dbReference>
<dbReference type="PANTHER" id="PTHR39186">
    <property type="entry name" value="DUF2071 FAMILY PROTEIN"/>
    <property type="match status" value="1"/>
</dbReference>
<dbReference type="EnsemblBacteria" id="ABF43491">
    <property type="protein sequence ID" value="ABF43491"/>
    <property type="gene ID" value="Acid345_4491"/>
</dbReference>
<dbReference type="HOGENOM" id="CLU_081757_0_0_0"/>
<dbReference type="Proteomes" id="UP000002432">
    <property type="component" value="Chromosome"/>
</dbReference>
<sequence>MTDVETRWLGADSILFATAHRPWPLPSAPWVMTQMWKDLLFLHYPIDPELLRPLVPEVLTLDTYQYQAWVSVVPFVITRLRPPGVPAVPWLSSFPELNVRTYVTYNGKPGVYFFSLDAGNLSAVWGARVFYRLPYWHADMKIGGKGSLLIDYRSKRIHGPRPAEFIASYGPTGPIRIAKPGSLDSFLTDRYCLYAWNRSKLYRCEIHHLPWPLQEAKALVNTNSMASVAGIPIEEDEALCQFSRKLKVLVWAPERLR</sequence>
<dbReference type="Gene3D" id="2.40.400.10">
    <property type="entry name" value="Acetoacetate decarboxylase-like"/>
    <property type="match status" value="1"/>
</dbReference>